<organism evidence="4 5">
    <name type="scientific">Naegleria lovaniensis</name>
    <name type="common">Amoeba</name>
    <dbReference type="NCBI Taxonomy" id="51637"/>
    <lineage>
        <taxon>Eukaryota</taxon>
        <taxon>Discoba</taxon>
        <taxon>Heterolobosea</taxon>
        <taxon>Tetramitia</taxon>
        <taxon>Eutetramitia</taxon>
        <taxon>Vahlkampfiidae</taxon>
        <taxon>Naegleria</taxon>
    </lineage>
</organism>
<dbReference type="GO" id="GO:0000822">
    <property type="term" value="F:inositol hexakisphosphate binding"/>
    <property type="evidence" value="ECO:0007669"/>
    <property type="project" value="TreeGrafter"/>
</dbReference>
<feature type="region of interest" description="Disordered" evidence="1">
    <location>
        <begin position="67"/>
        <end position="86"/>
    </location>
</feature>
<dbReference type="PANTHER" id="PTHR10783:SF103">
    <property type="entry name" value="SOLUTE CARRIER FAMILY 53 MEMBER 1"/>
    <property type="match status" value="1"/>
</dbReference>
<feature type="compositionally biased region" description="Low complexity" evidence="1">
    <location>
        <begin position="67"/>
        <end position="80"/>
    </location>
</feature>
<keyword evidence="2" id="KW-0472">Membrane</keyword>
<dbReference type="GO" id="GO:0005886">
    <property type="term" value="C:plasma membrane"/>
    <property type="evidence" value="ECO:0007669"/>
    <property type="project" value="TreeGrafter"/>
</dbReference>
<proteinExistence type="predicted"/>
<sequence length="388" mass="45084">MVVEWQLKYIDFKFVNDRLKNIQEELKQLKRSSSTNQITSHDRTHRRRRSIGASLYRFAVDRVLATSSSSNTSENDSTTSQGHHPFDHDIQELIHDFKYLLYKELNKINSFYTQQENAMIIEHDRLLEQIEKINEILVNFNALIYLCTRLEEIVGRKVKWSFYEMNEMIHPSTNDHHSAEIRNDHETTTTTTTTHSTIGMTSQINSQFNQSLNEEDDFKLSTNKFIKSQYFKDSKIVEHHIRDTVEYYAEYFFEKDTKAAIAALGKMRGGILGSASGGYGGSYGGTFFHSSSKDVFYSGILLGTLFILIGVNIFYYFHTYEFAPNLSSIDYSDQSFSLYRLILFPVMLAFLIAVNIRIWSSHSINYIFILGLNPLMSLQTFRFLTITY</sequence>
<name>A0AA88KFI4_NAELO</name>
<feature type="domain" description="SPX" evidence="3">
    <location>
        <begin position="1"/>
        <end position="254"/>
    </location>
</feature>
<accession>A0AA88KFI4</accession>
<evidence type="ECO:0000256" key="2">
    <source>
        <dbReference type="SAM" id="Phobius"/>
    </source>
</evidence>
<dbReference type="Pfam" id="PF03105">
    <property type="entry name" value="SPX"/>
    <property type="match status" value="1"/>
</dbReference>
<feature type="transmembrane region" description="Helical" evidence="2">
    <location>
        <begin position="364"/>
        <end position="384"/>
    </location>
</feature>
<dbReference type="GO" id="GO:0005794">
    <property type="term" value="C:Golgi apparatus"/>
    <property type="evidence" value="ECO:0007669"/>
    <property type="project" value="TreeGrafter"/>
</dbReference>
<dbReference type="InterPro" id="IPR004331">
    <property type="entry name" value="SPX_dom"/>
</dbReference>
<comment type="caution">
    <text evidence="4">The sequence shown here is derived from an EMBL/GenBank/DDBJ whole genome shotgun (WGS) entry which is preliminary data.</text>
</comment>
<dbReference type="GO" id="GO:0016036">
    <property type="term" value="P:cellular response to phosphate starvation"/>
    <property type="evidence" value="ECO:0007669"/>
    <property type="project" value="TreeGrafter"/>
</dbReference>
<evidence type="ECO:0000313" key="5">
    <source>
        <dbReference type="Proteomes" id="UP000816034"/>
    </source>
</evidence>
<reference evidence="4 5" key="1">
    <citation type="journal article" date="2018" name="BMC Genomics">
        <title>The genome of Naegleria lovaniensis, the basis for a comparative approach to unravel pathogenicity factors of the human pathogenic amoeba N. fowleri.</title>
        <authorList>
            <person name="Liechti N."/>
            <person name="Schurch N."/>
            <person name="Bruggmann R."/>
            <person name="Wittwer M."/>
        </authorList>
    </citation>
    <scope>NUCLEOTIDE SEQUENCE [LARGE SCALE GENOMIC DNA]</scope>
    <source>
        <strain evidence="4 5">ATCC 30569</strain>
    </source>
</reference>
<dbReference type="RefSeq" id="XP_044545092.1">
    <property type="nucleotide sequence ID" value="XM_044699044.1"/>
</dbReference>
<feature type="transmembrane region" description="Helical" evidence="2">
    <location>
        <begin position="295"/>
        <end position="317"/>
    </location>
</feature>
<dbReference type="PANTHER" id="PTHR10783">
    <property type="entry name" value="XENOTROPIC AND POLYTROPIC RETROVIRUS RECEPTOR 1-RELATED"/>
    <property type="match status" value="1"/>
</dbReference>
<keyword evidence="2" id="KW-1133">Transmembrane helix</keyword>
<gene>
    <name evidence="4" type="ORF">C9374_008915</name>
</gene>
<evidence type="ECO:0000256" key="1">
    <source>
        <dbReference type="SAM" id="MobiDB-lite"/>
    </source>
</evidence>
<evidence type="ECO:0000313" key="4">
    <source>
        <dbReference type="EMBL" id="KAG2377830.1"/>
    </source>
</evidence>
<evidence type="ECO:0000259" key="3">
    <source>
        <dbReference type="PROSITE" id="PS51382"/>
    </source>
</evidence>
<dbReference type="Proteomes" id="UP000816034">
    <property type="component" value="Unassembled WGS sequence"/>
</dbReference>
<dbReference type="GeneID" id="68101369"/>
<dbReference type="AlphaFoldDB" id="A0AA88KFI4"/>
<dbReference type="PROSITE" id="PS51382">
    <property type="entry name" value="SPX"/>
    <property type="match status" value="1"/>
</dbReference>
<feature type="transmembrane region" description="Helical" evidence="2">
    <location>
        <begin position="338"/>
        <end position="358"/>
    </location>
</feature>
<dbReference type="EMBL" id="PYSW02000036">
    <property type="protein sequence ID" value="KAG2377830.1"/>
    <property type="molecule type" value="Genomic_DNA"/>
</dbReference>
<dbReference type="GO" id="GO:0006817">
    <property type="term" value="P:phosphate ion transport"/>
    <property type="evidence" value="ECO:0007669"/>
    <property type="project" value="TreeGrafter"/>
</dbReference>
<protein>
    <recommendedName>
        <fullName evidence="3">SPX domain-containing protein</fullName>
    </recommendedName>
</protein>
<keyword evidence="5" id="KW-1185">Reference proteome</keyword>
<keyword evidence="2" id="KW-0812">Transmembrane</keyword>